<reference evidence="5" key="1">
    <citation type="journal article" date="2021" name="PeerJ">
        <title>Extensive microbial diversity within the chicken gut microbiome revealed by metagenomics and culture.</title>
        <authorList>
            <person name="Gilroy R."/>
            <person name="Ravi A."/>
            <person name="Getino M."/>
            <person name="Pursley I."/>
            <person name="Horton D.L."/>
            <person name="Alikhan N.F."/>
            <person name="Baker D."/>
            <person name="Gharbi K."/>
            <person name="Hall N."/>
            <person name="Watson M."/>
            <person name="Adriaenssens E.M."/>
            <person name="Foster-Nyarko E."/>
            <person name="Jarju S."/>
            <person name="Secka A."/>
            <person name="Antonio M."/>
            <person name="Oren A."/>
            <person name="Chaudhuri R.R."/>
            <person name="La Ragione R."/>
            <person name="Hildebrand F."/>
            <person name="Pallen M.J."/>
        </authorList>
    </citation>
    <scope>NUCLEOTIDE SEQUENCE</scope>
    <source>
        <strain evidence="5">CHK186-16707</strain>
    </source>
</reference>
<organism evidence="5 6">
    <name type="scientific">Candidatus Mailhella merdigallinarum</name>
    <dbReference type="NCBI Taxonomy" id="2838658"/>
    <lineage>
        <taxon>Bacteria</taxon>
        <taxon>Pseudomonadati</taxon>
        <taxon>Thermodesulfobacteriota</taxon>
        <taxon>Desulfovibrionia</taxon>
        <taxon>Desulfovibrionales</taxon>
        <taxon>Desulfovibrionaceae</taxon>
        <taxon>Mailhella</taxon>
    </lineage>
</organism>
<dbReference type="GO" id="GO:0000976">
    <property type="term" value="F:transcription cis-regulatory region binding"/>
    <property type="evidence" value="ECO:0007669"/>
    <property type="project" value="TreeGrafter"/>
</dbReference>
<feature type="compositionally biased region" description="Basic and acidic residues" evidence="3">
    <location>
        <begin position="243"/>
        <end position="256"/>
    </location>
</feature>
<dbReference type="Proteomes" id="UP000824225">
    <property type="component" value="Unassembled WGS sequence"/>
</dbReference>
<sequence>MARPSQNLDHALLEAGFAELERGGVRGLSVRAVCARAGVNVRMLNYHFGSKDEFVRQLLNKTYQYFFNELSAGVRQNGAPLDRLACALRLIARFTVENRAIVRNLWMDINAGVPLVLEVTRSHGLRHIRLLYDLLAEAWEAGDLRRDIPVRQIFLAVIPGVFAPLMWRERVLPFSLAINSDIFPETDEISSPDPVETLLQNFTCLLAGFRARPADGALASPDRARPEASQERAAPVSPTSSRRQGETRSRAFPDEA</sequence>
<proteinExistence type="predicted"/>
<dbReference type="AlphaFoldDB" id="A0A9D2HEG7"/>
<comment type="caution">
    <text evidence="5">The sequence shown here is derived from an EMBL/GenBank/DDBJ whole genome shotgun (WGS) entry which is preliminary data.</text>
</comment>
<dbReference type="Gene3D" id="1.10.10.60">
    <property type="entry name" value="Homeodomain-like"/>
    <property type="match status" value="1"/>
</dbReference>
<gene>
    <name evidence="5" type="ORF">H9962_05235</name>
</gene>
<dbReference type="PROSITE" id="PS50977">
    <property type="entry name" value="HTH_TETR_2"/>
    <property type="match status" value="1"/>
</dbReference>
<feature type="region of interest" description="Disordered" evidence="3">
    <location>
        <begin position="216"/>
        <end position="256"/>
    </location>
</feature>
<dbReference type="SUPFAM" id="SSF46689">
    <property type="entry name" value="Homeodomain-like"/>
    <property type="match status" value="1"/>
</dbReference>
<evidence type="ECO:0000256" key="2">
    <source>
        <dbReference type="PROSITE-ProRule" id="PRU00335"/>
    </source>
</evidence>
<feature type="domain" description="HTH tetR-type" evidence="4">
    <location>
        <begin position="6"/>
        <end position="66"/>
    </location>
</feature>
<dbReference type="InterPro" id="IPR036271">
    <property type="entry name" value="Tet_transcr_reg_TetR-rel_C_sf"/>
</dbReference>
<dbReference type="SUPFAM" id="SSF48498">
    <property type="entry name" value="Tetracyclin repressor-like, C-terminal domain"/>
    <property type="match status" value="1"/>
</dbReference>
<dbReference type="InterPro" id="IPR001647">
    <property type="entry name" value="HTH_TetR"/>
</dbReference>
<evidence type="ECO:0000259" key="4">
    <source>
        <dbReference type="PROSITE" id="PS50977"/>
    </source>
</evidence>
<accession>A0A9D2HEG7</accession>
<dbReference type="Pfam" id="PF00440">
    <property type="entry name" value="TetR_N"/>
    <property type="match status" value="1"/>
</dbReference>
<evidence type="ECO:0000313" key="5">
    <source>
        <dbReference type="EMBL" id="HJA08575.1"/>
    </source>
</evidence>
<name>A0A9D2HEG7_9BACT</name>
<dbReference type="Gene3D" id="1.10.357.10">
    <property type="entry name" value="Tetracycline Repressor, domain 2"/>
    <property type="match status" value="1"/>
</dbReference>
<keyword evidence="1 2" id="KW-0238">DNA-binding</keyword>
<protein>
    <submittedName>
        <fullName evidence="5">TetR/AcrR family transcriptional regulator</fullName>
    </submittedName>
</protein>
<evidence type="ECO:0000313" key="6">
    <source>
        <dbReference type="Proteomes" id="UP000824225"/>
    </source>
</evidence>
<feature type="DNA-binding region" description="H-T-H motif" evidence="2">
    <location>
        <begin position="29"/>
        <end position="48"/>
    </location>
</feature>
<dbReference type="InterPro" id="IPR009057">
    <property type="entry name" value="Homeodomain-like_sf"/>
</dbReference>
<dbReference type="EMBL" id="DXAN01000017">
    <property type="protein sequence ID" value="HJA08575.1"/>
    <property type="molecule type" value="Genomic_DNA"/>
</dbReference>
<dbReference type="InterPro" id="IPR050109">
    <property type="entry name" value="HTH-type_TetR-like_transc_reg"/>
</dbReference>
<dbReference type="GO" id="GO:0003700">
    <property type="term" value="F:DNA-binding transcription factor activity"/>
    <property type="evidence" value="ECO:0007669"/>
    <property type="project" value="TreeGrafter"/>
</dbReference>
<dbReference type="PANTHER" id="PTHR30055:SF153">
    <property type="entry name" value="HTH-TYPE TRANSCRIPTIONAL REPRESSOR RV3405C"/>
    <property type="match status" value="1"/>
</dbReference>
<dbReference type="PANTHER" id="PTHR30055">
    <property type="entry name" value="HTH-TYPE TRANSCRIPTIONAL REGULATOR RUTR"/>
    <property type="match status" value="1"/>
</dbReference>
<dbReference type="PROSITE" id="PS01081">
    <property type="entry name" value="HTH_TETR_1"/>
    <property type="match status" value="1"/>
</dbReference>
<evidence type="ECO:0000256" key="3">
    <source>
        <dbReference type="SAM" id="MobiDB-lite"/>
    </source>
</evidence>
<dbReference type="InterPro" id="IPR023772">
    <property type="entry name" value="DNA-bd_HTH_TetR-type_CS"/>
</dbReference>
<evidence type="ECO:0000256" key="1">
    <source>
        <dbReference type="ARBA" id="ARBA00023125"/>
    </source>
</evidence>
<reference evidence="5" key="2">
    <citation type="submission" date="2021-04" db="EMBL/GenBank/DDBJ databases">
        <authorList>
            <person name="Gilroy R."/>
        </authorList>
    </citation>
    <scope>NUCLEOTIDE SEQUENCE</scope>
    <source>
        <strain evidence="5">CHK186-16707</strain>
    </source>
</reference>